<evidence type="ECO:0000313" key="4">
    <source>
        <dbReference type="Proteomes" id="UP000295124"/>
    </source>
</evidence>
<dbReference type="CDD" id="cd00093">
    <property type="entry name" value="HTH_XRE"/>
    <property type="match status" value="1"/>
</dbReference>
<name>A0A4R4Z6P7_9ACTN</name>
<feature type="compositionally biased region" description="Pro residues" evidence="1">
    <location>
        <begin position="11"/>
        <end position="21"/>
    </location>
</feature>
<organism evidence="3 4">
    <name type="scientific">Kribbella antibiotica</name>
    <dbReference type="NCBI Taxonomy" id="190195"/>
    <lineage>
        <taxon>Bacteria</taxon>
        <taxon>Bacillati</taxon>
        <taxon>Actinomycetota</taxon>
        <taxon>Actinomycetes</taxon>
        <taxon>Propionibacteriales</taxon>
        <taxon>Kribbellaceae</taxon>
        <taxon>Kribbella</taxon>
    </lineage>
</organism>
<sequence>MTETRTETTPIPTPTPGPTPSPASGGPTFGAQLRQCRQAAGLSLRQLAGRIGHDHSYLAQIERGQRQGTADLARRCDGELGTGNLLTEAYRRTPAKPRRSTPTVGLDPLESAWQQLAIAFPEKDAFLAAEESVWFSSLQSLPAVRRLPELVRELSTPPINHRALQEDRQIELSLLIAETLTACGRLGDARRWWWAARQLADALGEPGLCSLARSREATSGLAEGRALPELLELTDEALTLALQEPRRSDAMLSARSTRARVLAALGRVVEAHALLPQLLSHADELPMASTGRGWAPYEMHGVEGRVCASLGYWTAGCLMFARGLELCPSERLEERALLELAMAECFAGSSQGAAALAVAMRVLIELPDEWHTTYVYAIAARVLSGVRQREPRLPGLYDLDLLVARRPWAGRSVGSESCWGHSRE</sequence>
<evidence type="ECO:0000256" key="1">
    <source>
        <dbReference type="SAM" id="MobiDB-lite"/>
    </source>
</evidence>
<evidence type="ECO:0000313" key="3">
    <source>
        <dbReference type="EMBL" id="TDD52649.1"/>
    </source>
</evidence>
<dbReference type="SMART" id="SM00530">
    <property type="entry name" value="HTH_XRE"/>
    <property type="match status" value="1"/>
</dbReference>
<keyword evidence="4" id="KW-1185">Reference proteome</keyword>
<dbReference type="AlphaFoldDB" id="A0A4R4Z6P7"/>
<feature type="region of interest" description="Disordered" evidence="1">
    <location>
        <begin position="1"/>
        <end position="28"/>
    </location>
</feature>
<dbReference type="PROSITE" id="PS50943">
    <property type="entry name" value="HTH_CROC1"/>
    <property type="match status" value="1"/>
</dbReference>
<dbReference type="InterPro" id="IPR010982">
    <property type="entry name" value="Lambda_DNA-bd_dom_sf"/>
</dbReference>
<dbReference type="SUPFAM" id="SSF47413">
    <property type="entry name" value="lambda repressor-like DNA-binding domains"/>
    <property type="match status" value="1"/>
</dbReference>
<dbReference type="Proteomes" id="UP000295124">
    <property type="component" value="Unassembled WGS sequence"/>
</dbReference>
<comment type="caution">
    <text evidence="3">The sequence shown here is derived from an EMBL/GenBank/DDBJ whole genome shotgun (WGS) entry which is preliminary data.</text>
</comment>
<dbReference type="GO" id="GO:0003677">
    <property type="term" value="F:DNA binding"/>
    <property type="evidence" value="ECO:0007669"/>
    <property type="project" value="InterPro"/>
</dbReference>
<feature type="domain" description="HTH cro/C1-type" evidence="2">
    <location>
        <begin position="33"/>
        <end position="86"/>
    </location>
</feature>
<dbReference type="Gene3D" id="1.10.260.40">
    <property type="entry name" value="lambda repressor-like DNA-binding domains"/>
    <property type="match status" value="1"/>
</dbReference>
<dbReference type="InterPro" id="IPR001387">
    <property type="entry name" value="Cro/C1-type_HTH"/>
</dbReference>
<dbReference type="Pfam" id="PF13560">
    <property type="entry name" value="HTH_31"/>
    <property type="match status" value="1"/>
</dbReference>
<reference evidence="3 4" key="1">
    <citation type="submission" date="2019-03" db="EMBL/GenBank/DDBJ databases">
        <title>Draft genome sequences of novel Actinobacteria.</title>
        <authorList>
            <person name="Sahin N."/>
            <person name="Ay H."/>
            <person name="Saygin H."/>
        </authorList>
    </citation>
    <scope>NUCLEOTIDE SEQUENCE [LARGE SCALE GENOMIC DNA]</scope>
    <source>
        <strain evidence="3 4">JCM 13523</strain>
    </source>
</reference>
<protein>
    <submittedName>
        <fullName evidence="3">XRE family transcriptional regulator</fullName>
    </submittedName>
</protein>
<gene>
    <name evidence="3" type="ORF">E1263_29000</name>
</gene>
<proteinExistence type="predicted"/>
<accession>A0A4R4Z6P7</accession>
<evidence type="ECO:0000259" key="2">
    <source>
        <dbReference type="PROSITE" id="PS50943"/>
    </source>
</evidence>
<dbReference type="EMBL" id="SMKX01000106">
    <property type="protein sequence ID" value="TDD52649.1"/>
    <property type="molecule type" value="Genomic_DNA"/>
</dbReference>
<dbReference type="OrthoDB" id="5184419at2"/>